<dbReference type="AlphaFoldDB" id="A0A5R9C3X0"/>
<evidence type="ECO:0000313" key="1">
    <source>
        <dbReference type="EMBL" id="TLQ07556.1"/>
    </source>
</evidence>
<dbReference type="OrthoDB" id="2157630at2"/>
<reference evidence="1 2" key="1">
    <citation type="submission" date="2019-05" db="EMBL/GenBank/DDBJ databases">
        <title>The metagenome of a microbial culture collection derived from dairy environment covers the genomic content of the human microbiome.</title>
        <authorList>
            <person name="Roder T."/>
            <person name="Wuthrich D."/>
            <person name="Sattari Z."/>
            <person name="Von Ah U."/>
            <person name="Bar C."/>
            <person name="Ronchi F."/>
            <person name="Macpherson A.J."/>
            <person name="Ganal-Vonarburg S.C."/>
            <person name="Bruggmann R."/>
            <person name="Vergeres G."/>
        </authorList>
    </citation>
    <scope>NUCLEOTIDE SEQUENCE [LARGE SCALE GENOMIC DNA]</scope>
    <source>
        <strain evidence="1 2">FAM 24235</strain>
    </source>
</reference>
<protein>
    <submittedName>
        <fullName evidence="1">Uncharacterized protein</fullName>
    </submittedName>
</protein>
<organism evidence="1 2">
    <name type="scientific">Marinilactibacillus psychrotolerans</name>
    <dbReference type="NCBI Taxonomy" id="191770"/>
    <lineage>
        <taxon>Bacteria</taxon>
        <taxon>Bacillati</taxon>
        <taxon>Bacillota</taxon>
        <taxon>Bacilli</taxon>
        <taxon>Lactobacillales</taxon>
        <taxon>Carnobacteriaceae</taxon>
        <taxon>Marinilactibacillus</taxon>
    </lineage>
</organism>
<proteinExistence type="predicted"/>
<accession>A0A5R9C3X0</accession>
<dbReference type="EMBL" id="VBTE01000015">
    <property type="protein sequence ID" value="TLQ07556.1"/>
    <property type="molecule type" value="Genomic_DNA"/>
</dbReference>
<name>A0A5R9C3X0_9LACT</name>
<gene>
    <name evidence="1" type="ORF">FEZ48_06125</name>
</gene>
<evidence type="ECO:0000313" key="2">
    <source>
        <dbReference type="Proteomes" id="UP000307201"/>
    </source>
</evidence>
<comment type="caution">
    <text evidence="1">The sequence shown here is derived from an EMBL/GenBank/DDBJ whole genome shotgun (WGS) entry which is preliminary data.</text>
</comment>
<dbReference type="RefSeq" id="WP_138471630.1">
    <property type="nucleotide sequence ID" value="NZ_VBTE01000015.1"/>
</dbReference>
<sequence>MLANIQENVNLQAESKIGEEVAVTFACLVSVEGNGNTVRPTIRNVDLYEANKTQVRRDQQEFQNLVWETEDRLAANQLEETSE</sequence>
<dbReference type="Proteomes" id="UP000307201">
    <property type="component" value="Unassembled WGS sequence"/>
</dbReference>
<dbReference type="STRING" id="191770.SAMN04488013_10775"/>